<dbReference type="GO" id="GO:0016020">
    <property type="term" value="C:membrane"/>
    <property type="evidence" value="ECO:0007669"/>
    <property type="project" value="UniProtKB-SubCell"/>
</dbReference>
<keyword evidence="4 6" id="KW-1133">Transmembrane helix</keyword>
<dbReference type="PANTHER" id="PTHR32322:SF2">
    <property type="entry name" value="EAMA DOMAIN-CONTAINING PROTEIN"/>
    <property type="match status" value="1"/>
</dbReference>
<dbReference type="Proteomes" id="UP000480684">
    <property type="component" value="Unassembled WGS sequence"/>
</dbReference>
<gene>
    <name evidence="8" type="ORF">G4223_01155</name>
</gene>
<dbReference type="SUPFAM" id="SSF103481">
    <property type="entry name" value="Multidrug resistance efflux transporter EmrE"/>
    <property type="match status" value="2"/>
</dbReference>
<keyword evidence="9" id="KW-1185">Reference proteome</keyword>
<dbReference type="InterPro" id="IPR000620">
    <property type="entry name" value="EamA_dom"/>
</dbReference>
<reference evidence="8 9" key="1">
    <citation type="submission" date="2020-02" db="EMBL/GenBank/DDBJ databases">
        <authorList>
            <person name="Dziuba M."/>
            <person name="Kuznetsov B."/>
            <person name="Mardanov A."/>
            <person name="Ravin N."/>
            <person name="Grouzdev D."/>
        </authorList>
    </citation>
    <scope>NUCLEOTIDE SEQUENCE [LARGE SCALE GENOMIC DNA]</scope>
    <source>
        <strain evidence="8 9">SpK</strain>
    </source>
</reference>
<protein>
    <submittedName>
        <fullName evidence="8">DMT family transporter</fullName>
    </submittedName>
</protein>
<evidence type="ECO:0000256" key="1">
    <source>
        <dbReference type="ARBA" id="ARBA00004141"/>
    </source>
</evidence>
<proteinExistence type="inferred from homology"/>
<evidence type="ECO:0000256" key="4">
    <source>
        <dbReference type="ARBA" id="ARBA00022989"/>
    </source>
</evidence>
<evidence type="ECO:0000259" key="7">
    <source>
        <dbReference type="Pfam" id="PF00892"/>
    </source>
</evidence>
<evidence type="ECO:0000256" key="3">
    <source>
        <dbReference type="ARBA" id="ARBA00022692"/>
    </source>
</evidence>
<feature type="transmembrane region" description="Helical" evidence="6">
    <location>
        <begin position="39"/>
        <end position="55"/>
    </location>
</feature>
<dbReference type="InterPro" id="IPR050638">
    <property type="entry name" value="AA-Vitamin_Transporters"/>
</dbReference>
<keyword evidence="5 6" id="KW-0472">Membrane</keyword>
<dbReference type="InterPro" id="IPR037185">
    <property type="entry name" value="EmrE-like"/>
</dbReference>
<dbReference type="PANTHER" id="PTHR32322">
    <property type="entry name" value="INNER MEMBRANE TRANSPORTER"/>
    <property type="match status" value="1"/>
</dbReference>
<feature type="transmembrane region" description="Helical" evidence="6">
    <location>
        <begin position="182"/>
        <end position="202"/>
    </location>
</feature>
<feature type="domain" description="EamA" evidence="7">
    <location>
        <begin position="6"/>
        <end position="137"/>
    </location>
</feature>
<comment type="subcellular location">
    <subcellularLocation>
        <location evidence="1">Membrane</location>
        <topology evidence="1">Multi-pass membrane protein</topology>
    </subcellularLocation>
</comment>
<feature type="domain" description="EamA" evidence="7">
    <location>
        <begin position="148"/>
        <end position="278"/>
    </location>
</feature>
<feature type="transmembrane region" description="Helical" evidence="6">
    <location>
        <begin position="240"/>
        <end position="258"/>
    </location>
</feature>
<dbReference type="AlphaFoldDB" id="A0A7C9QRM4"/>
<evidence type="ECO:0000256" key="5">
    <source>
        <dbReference type="ARBA" id="ARBA00023136"/>
    </source>
</evidence>
<evidence type="ECO:0000256" key="6">
    <source>
        <dbReference type="SAM" id="Phobius"/>
    </source>
</evidence>
<dbReference type="EMBL" id="JAAIYP010000004">
    <property type="protein sequence ID" value="NFV78724.1"/>
    <property type="molecule type" value="Genomic_DNA"/>
</dbReference>
<sequence length="290" mass="29390">MGPQSTIGLLVLAIVMWGANFNLSQPALAEMHPLAAAAARFAVAALIMVAVAAWRRERVPLLRHAKAYGALGLVGIAGFNVFFFYGLQATTPVNGALIQATNPLVTTLLAALFLGERPSRRQMLAFPVALAGVAVVLLGGGASLALSPGDGLIMAANLCWAVYNVMARRLMPPVSGIANTTALMVVGAVLLASFATLAGVPVTVPGPTATAAVLTMGLGGTVLSYLFYNAALARLGAGRTALFLNLVPVVAMTIAALTGTPPTALQVAGAVVTIGAVTAAMLPGRRRAAA</sequence>
<feature type="transmembrane region" description="Helical" evidence="6">
    <location>
        <begin position="126"/>
        <end position="146"/>
    </location>
</feature>
<evidence type="ECO:0000313" key="9">
    <source>
        <dbReference type="Proteomes" id="UP000480684"/>
    </source>
</evidence>
<accession>A0A7C9QRM4</accession>
<feature type="transmembrane region" description="Helical" evidence="6">
    <location>
        <begin position="152"/>
        <end position="170"/>
    </location>
</feature>
<keyword evidence="3 6" id="KW-0812">Transmembrane</keyword>
<comment type="caution">
    <text evidence="8">The sequence shown here is derived from an EMBL/GenBank/DDBJ whole genome shotgun (WGS) entry which is preliminary data.</text>
</comment>
<name>A0A7C9QRM4_9PROT</name>
<feature type="transmembrane region" description="Helical" evidence="6">
    <location>
        <begin position="67"/>
        <end position="87"/>
    </location>
</feature>
<feature type="transmembrane region" description="Helical" evidence="6">
    <location>
        <begin position="208"/>
        <end position="228"/>
    </location>
</feature>
<feature type="transmembrane region" description="Helical" evidence="6">
    <location>
        <begin position="93"/>
        <end position="114"/>
    </location>
</feature>
<organism evidence="8 9">
    <name type="scientific">Magnetospirillum aberrantis SpK</name>
    <dbReference type="NCBI Taxonomy" id="908842"/>
    <lineage>
        <taxon>Bacteria</taxon>
        <taxon>Pseudomonadati</taxon>
        <taxon>Pseudomonadota</taxon>
        <taxon>Alphaproteobacteria</taxon>
        <taxon>Rhodospirillales</taxon>
        <taxon>Rhodospirillaceae</taxon>
        <taxon>Magnetospirillum</taxon>
    </lineage>
</organism>
<dbReference type="RefSeq" id="WP_163673916.1">
    <property type="nucleotide sequence ID" value="NZ_JAAIYP010000004.1"/>
</dbReference>
<dbReference type="Pfam" id="PF00892">
    <property type="entry name" value="EamA"/>
    <property type="match status" value="2"/>
</dbReference>
<evidence type="ECO:0000313" key="8">
    <source>
        <dbReference type="EMBL" id="NFV78724.1"/>
    </source>
</evidence>
<feature type="transmembrane region" description="Helical" evidence="6">
    <location>
        <begin position="264"/>
        <end position="282"/>
    </location>
</feature>
<evidence type="ECO:0000256" key="2">
    <source>
        <dbReference type="ARBA" id="ARBA00007362"/>
    </source>
</evidence>
<comment type="similarity">
    <text evidence="2">Belongs to the EamA transporter family.</text>
</comment>